<dbReference type="EMBL" id="JBBMRA010000004">
    <property type="protein sequence ID" value="MEM5535984.1"/>
    <property type="molecule type" value="Genomic_DNA"/>
</dbReference>
<proteinExistence type="predicted"/>
<protein>
    <recommendedName>
        <fullName evidence="4">DUF3108 domain-containing protein</fullName>
    </recommendedName>
</protein>
<dbReference type="RefSeq" id="WP_342854036.1">
    <property type="nucleotide sequence ID" value="NZ_JBBMRA010000004.1"/>
</dbReference>
<reference evidence="2 3" key="1">
    <citation type="submission" date="2024-03" db="EMBL/GenBank/DDBJ databases">
        <title>Community enrichment and isolation of bacterial strains for fucoidan degradation.</title>
        <authorList>
            <person name="Sichert A."/>
        </authorList>
    </citation>
    <scope>NUCLEOTIDE SEQUENCE [LARGE SCALE GENOMIC DNA]</scope>
    <source>
        <strain evidence="2 3">AS76</strain>
    </source>
</reference>
<dbReference type="Proteomes" id="UP001449225">
    <property type="component" value="Unassembled WGS sequence"/>
</dbReference>
<evidence type="ECO:0000256" key="1">
    <source>
        <dbReference type="SAM" id="SignalP"/>
    </source>
</evidence>
<comment type="caution">
    <text evidence="2">The sequence shown here is derived from an EMBL/GenBank/DDBJ whole genome shotgun (WGS) entry which is preliminary data.</text>
</comment>
<evidence type="ECO:0000313" key="3">
    <source>
        <dbReference type="Proteomes" id="UP001449225"/>
    </source>
</evidence>
<dbReference type="PROSITE" id="PS51257">
    <property type="entry name" value="PROKAR_LIPOPROTEIN"/>
    <property type="match status" value="1"/>
</dbReference>
<evidence type="ECO:0000313" key="2">
    <source>
        <dbReference type="EMBL" id="MEM5535984.1"/>
    </source>
</evidence>
<dbReference type="Gene3D" id="2.40.360.20">
    <property type="match status" value="1"/>
</dbReference>
<keyword evidence="1" id="KW-0732">Signal</keyword>
<sequence length="236" mass="26462">MKRLSLLCLSVFLIGCQADIAENDYFPLHKGVKWHYNVFADLTDTTQTRQFSMTNLGPVALDGDYKDAPVSARLTSDGTAYYILQNEQGSYRIAKRTVVETQPRFDLKAIKILPNTEDLTIGRSWIAETRSYALHGLRSALPDPSQKAFNLTYEVVALDSRVDVPAGRFENCIKVEAQGVISLYADPRLGYQDIVVTQTEWYAPGVGLVKLVRNEPMDLEIYKGGSITFELAQFEP</sequence>
<evidence type="ECO:0008006" key="4">
    <source>
        <dbReference type="Google" id="ProtNLM"/>
    </source>
</evidence>
<feature type="signal peptide" evidence="1">
    <location>
        <begin position="1"/>
        <end position="20"/>
    </location>
</feature>
<feature type="chain" id="PRO_5045806471" description="DUF3108 domain-containing protein" evidence="1">
    <location>
        <begin position="21"/>
        <end position="236"/>
    </location>
</feature>
<keyword evidence="3" id="KW-1185">Reference proteome</keyword>
<name>A0ABU9TRX4_9GAMM</name>
<accession>A0ABU9TRX4</accession>
<gene>
    <name evidence="2" type="ORF">WNY58_06225</name>
</gene>
<organism evidence="2 3">
    <name type="scientific">Neptuniibacter pectenicola</name>
    <dbReference type="NCBI Taxonomy" id="1806669"/>
    <lineage>
        <taxon>Bacteria</taxon>
        <taxon>Pseudomonadati</taxon>
        <taxon>Pseudomonadota</taxon>
        <taxon>Gammaproteobacteria</taxon>
        <taxon>Oceanospirillales</taxon>
        <taxon>Oceanospirillaceae</taxon>
        <taxon>Neptuniibacter</taxon>
    </lineage>
</organism>